<dbReference type="PRINTS" id="PR00455">
    <property type="entry name" value="HTHTETR"/>
</dbReference>
<keyword evidence="3" id="KW-0804">Transcription</keyword>
<dbReference type="AlphaFoldDB" id="A0A9X2Y2Q1"/>
<feature type="domain" description="HTH tetR-type" evidence="5">
    <location>
        <begin position="12"/>
        <end position="72"/>
    </location>
</feature>
<evidence type="ECO:0000256" key="4">
    <source>
        <dbReference type="PROSITE-ProRule" id="PRU00335"/>
    </source>
</evidence>
<protein>
    <submittedName>
        <fullName evidence="6">TetR/AcrR family transcriptional regulator</fullName>
    </submittedName>
</protein>
<organism evidence="6 7">
    <name type="scientific">Paraflavisolibacter caeni</name>
    <dbReference type="NCBI Taxonomy" id="2982496"/>
    <lineage>
        <taxon>Bacteria</taxon>
        <taxon>Pseudomonadati</taxon>
        <taxon>Bacteroidota</taxon>
        <taxon>Chitinophagia</taxon>
        <taxon>Chitinophagales</taxon>
        <taxon>Chitinophagaceae</taxon>
        <taxon>Paraflavisolibacter</taxon>
    </lineage>
</organism>
<comment type="caution">
    <text evidence="6">The sequence shown here is derived from an EMBL/GenBank/DDBJ whole genome shotgun (WGS) entry which is preliminary data.</text>
</comment>
<evidence type="ECO:0000256" key="3">
    <source>
        <dbReference type="ARBA" id="ARBA00023163"/>
    </source>
</evidence>
<dbReference type="Gene3D" id="1.10.357.10">
    <property type="entry name" value="Tetracycline Repressor, domain 2"/>
    <property type="match status" value="1"/>
</dbReference>
<keyword evidence="2 4" id="KW-0238">DNA-binding</keyword>
<accession>A0A9X2Y2Q1</accession>
<evidence type="ECO:0000313" key="6">
    <source>
        <dbReference type="EMBL" id="MCU7552873.1"/>
    </source>
</evidence>
<dbReference type="InterPro" id="IPR001647">
    <property type="entry name" value="HTH_TetR"/>
</dbReference>
<reference evidence="6" key="2">
    <citation type="submission" date="2023-04" db="EMBL/GenBank/DDBJ databases">
        <title>Paracnuella aquatica gen. nov., sp. nov., a member of the family Chitinophagaceae isolated from a hot spring.</title>
        <authorList>
            <person name="Wang C."/>
        </authorList>
    </citation>
    <scope>NUCLEOTIDE SEQUENCE</scope>
    <source>
        <strain evidence="6">LB-8</strain>
    </source>
</reference>
<feature type="DNA-binding region" description="H-T-H motif" evidence="4">
    <location>
        <begin position="35"/>
        <end position="54"/>
    </location>
</feature>
<sequence length="205" mass="23584">MSSAERKAREKEELKALILKASMKLFVEKGIEQTTIRNIADAIDYSIGTVYVYFKDKNAILHALHTQCFTELAGQFRVLYTVKDPMERLKAMGKVYIQYAMDNPDKYDLMFNLKEPMEFLNDIQAKEWDEGAATFDVLRTTVQECIGAGYFKGHNLEPLSFLIWSCMHGICSLEIRARTKGVLLKNPDTIVSDAYNEFLKFIEKK</sequence>
<keyword evidence="1" id="KW-0805">Transcription regulation</keyword>
<gene>
    <name evidence="6" type="ORF">OCK74_27385</name>
</gene>
<dbReference type="InterPro" id="IPR036271">
    <property type="entry name" value="Tet_transcr_reg_TetR-rel_C_sf"/>
</dbReference>
<proteinExistence type="predicted"/>
<dbReference type="InterPro" id="IPR050624">
    <property type="entry name" value="HTH-type_Tx_Regulator"/>
</dbReference>
<dbReference type="InterPro" id="IPR025996">
    <property type="entry name" value="MT1864/Rv1816-like_C"/>
</dbReference>
<evidence type="ECO:0000256" key="1">
    <source>
        <dbReference type="ARBA" id="ARBA00023015"/>
    </source>
</evidence>
<keyword evidence="7" id="KW-1185">Reference proteome</keyword>
<dbReference type="SUPFAM" id="SSF46689">
    <property type="entry name" value="Homeodomain-like"/>
    <property type="match status" value="1"/>
</dbReference>
<evidence type="ECO:0000259" key="5">
    <source>
        <dbReference type="PROSITE" id="PS50977"/>
    </source>
</evidence>
<dbReference type="SUPFAM" id="SSF48498">
    <property type="entry name" value="Tetracyclin repressor-like, C-terminal domain"/>
    <property type="match status" value="1"/>
</dbReference>
<dbReference type="PROSITE" id="PS50977">
    <property type="entry name" value="HTH_TETR_2"/>
    <property type="match status" value="1"/>
</dbReference>
<dbReference type="PANTHER" id="PTHR43479">
    <property type="entry name" value="ACREF/ENVCD OPERON REPRESSOR-RELATED"/>
    <property type="match status" value="1"/>
</dbReference>
<dbReference type="InterPro" id="IPR009057">
    <property type="entry name" value="Homeodomain-like_sf"/>
</dbReference>
<dbReference type="PANTHER" id="PTHR43479:SF11">
    <property type="entry name" value="ACREF_ENVCD OPERON REPRESSOR-RELATED"/>
    <property type="match status" value="1"/>
</dbReference>
<evidence type="ECO:0000313" key="7">
    <source>
        <dbReference type="Proteomes" id="UP001155483"/>
    </source>
</evidence>
<evidence type="ECO:0000256" key="2">
    <source>
        <dbReference type="ARBA" id="ARBA00023125"/>
    </source>
</evidence>
<name>A0A9X2Y2Q1_9BACT</name>
<dbReference type="Pfam" id="PF00440">
    <property type="entry name" value="TetR_N"/>
    <property type="match status" value="1"/>
</dbReference>
<dbReference type="Proteomes" id="UP001155483">
    <property type="component" value="Unassembled WGS sequence"/>
</dbReference>
<dbReference type="GO" id="GO:0003677">
    <property type="term" value="F:DNA binding"/>
    <property type="evidence" value="ECO:0007669"/>
    <property type="project" value="UniProtKB-UniRule"/>
</dbReference>
<dbReference type="RefSeq" id="WP_279300307.1">
    <property type="nucleotide sequence ID" value="NZ_JAOTIF010000053.1"/>
</dbReference>
<dbReference type="EMBL" id="JAOTIF010000053">
    <property type="protein sequence ID" value="MCU7552873.1"/>
    <property type="molecule type" value="Genomic_DNA"/>
</dbReference>
<reference evidence="6" key="1">
    <citation type="submission" date="2022-09" db="EMBL/GenBank/DDBJ databases">
        <authorList>
            <person name="Yuan C."/>
            <person name="Ke Z."/>
        </authorList>
    </citation>
    <scope>NUCLEOTIDE SEQUENCE</scope>
    <source>
        <strain evidence="6">LB-8</strain>
    </source>
</reference>
<dbReference type="Pfam" id="PF13305">
    <property type="entry name" value="TetR_C_33"/>
    <property type="match status" value="1"/>
</dbReference>